<keyword evidence="2" id="KW-1185">Reference proteome</keyword>
<dbReference type="OrthoDB" id="3474211at2"/>
<accession>A0A4R5BM54</accession>
<comment type="caution">
    <text evidence="1">The sequence shown here is derived from an EMBL/GenBank/DDBJ whole genome shotgun (WGS) entry which is preliminary data.</text>
</comment>
<evidence type="ECO:0000313" key="2">
    <source>
        <dbReference type="Proteomes" id="UP000295578"/>
    </source>
</evidence>
<organism evidence="1 2">
    <name type="scientific">Actinomadura darangshiensis</name>
    <dbReference type="NCBI Taxonomy" id="705336"/>
    <lineage>
        <taxon>Bacteria</taxon>
        <taxon>Bacillati</taxon>
        <taxon>Actinomycetota</taxon>
        <taxon>Actinomycetes</taxon>
        <taxon>Streptosporangiales</taxon>
        <taxon>Thermomonosporaceae</taxon>
        <taxon>Actinomadura</taxon>
    </lineage>
</organism>
<sequence length="337" mass="35431">MPYSLEDLTEVMEDRSAAGSPPPDMLAQVRRRVARGRRRRAAVAGSALAVAASFFAVRQVAQPPADSAPQVMTGAVNDAFATSPPKEGLDPVREVSYSAVGRKAHVRFTPTGPSSMITYWCSARLRVFHVRNGLLSSAGCGKDGGGASYLDTTPGVPVAFDVVALPAAAAREPMSVVGLDRYVTSHDPVAGTWRLQIYSGQCPLQKCYRPGSVGPSDLPRPAAGERLTQRAGTADGRLRRVAFTPSGAGVRLHLTCADGAASALLRLSGRLKILGCRAAGSRGVLLDEQVEPGRRTELRMSVVPGSAVPLDSADTSLDGDIKGIEPAGTWALEVYDL</sequence>
<dbReference type="RefSeq" id="WP_132196160.1">
    <property type="nucleotide sequence ID" value="NZ_SMKY01000031.1"/>
</dbReference>
<name>A0A4R5BM54_9ACTN</name>
<dbReference type="EMBL" id="SMKY01000031">
    <property type="protein sequence ID" value="TDD86190.1"/>
    <property type="molecule type" value="Genomic_DNA"/>
</dbReference>
<proteinExistence type="predicted"/>
<dbReference type="Proteomes" id="UP000295578">
    <property type="component" value="Unassembled WGS sequence"/>
</dbReference>
<reference evidence="1 2" key="1">
    <citation type="submission" date="2019-03" db="EMBL/GenBank/DDBJ databases">
        <title>Draft genome sequences of novel Actinobacteria.</title>
        <authorList>
            <person name="Sahin N."/>
            <person name="Ay H."/>
            <person name="Saygin H."/>
        </authorList>
    </citation>
    <scope>NUCLEOTIDE SEQUENCE [LARGE SCALE GENOMIC DNA]</scope>
    <source>
        <strain evidence="1 2">DSM 45941</strain>
    </source>
</reference>
<evidence type="ECO:0000313" key="1">
    <source>
        <dbReference type="EMBL" id="TDD86190.1"/>
    </source>
</evidence>
<dbReference type="AlphaFoldDB" id="A0A4R5BM54"/>
<gene>
    <name evidence="1" type="ORF">E1293_09905</name>
</gene>
<protein>
    <submittedName>
        <fullName evidence="1">Uncharacterized protein</fullName>
    </submittedName>
</protein>